<dbReference type="Gene3D" id="1.25.10.10">
    <property type="entry name" value="Leucine-rich Repeat Variant"/>
    <property type="match status" value="1"/>
</dbReference>
<dbReference type="STRING" id="1676925.ENSPKIP00000023818"/>
<dbReference type="Ensembl" id="ENSPKIT00000004510.1">
    <property type="protein sequence ID" value="ENSPKIP00000023818.1"/>
    <property type="gene ID" value="ENSPKIG00000007302.1"/>
</dbReference>
<dbReference type="SUPFAM" id="SSF46689">
    <property type="entry name" value="Homeodomain-like"/>
    <property type="match status" value="1"/>
</dbReference>
<dbReference type="Proteomes" id="UP000261540">
    <property type="component" value="Unplaced"/>
</dbReference>
<dbReference type="PANTHER" id="PTHR14014:SF0">
    <property type="entry name" value="TELOMERE REPEATS-BINDING BOUQUET FORMATION PROTEIN 1"/>
    <property type="match status" value="1"/>
</dbReference>
<feature type="region of interest" description="Disordered" evidence="1">
    <location>
        <begin position="423"/>
        <end position="530"/>
    </location>
</feature>
<organism evidence="3 4">
    <name type="scientific">Paramormyrops kingsleyae</name>
    <dbReference type="NCBI Taxonomy" id="1676925"/>
    <lineage>
        <taxon>Eukaryota</taxon>
        <taxon>Metazoa</taxon>
        <taxon>Chordata</taxon>
        <taxon>Craniata</taxon>
        <taxon>Vertebrata</taxon>
        <taxon>Euteleostomi</taxon>
        <taxon>Actinopterygii</taxon>
        <taxon>Neopterygii</taxon>
        <taxon>Teleostei</taxon>
        <taxon>Osteoglossocephala</taxon>
        <taxon>Osteoglossomorpha</taxon>
        <taxon>Osteoglossiformes</taxon>
        <taxon>Mormyridae</taxon>
        <taxon>Paramormyrops</taxon>
    </lineage>
</organism>
<feature type="compositionally biased region" description="Basic and acidic residues" evidence="1">
    <location>
        <begin position="497"/>
        <end position="517"/>
    </location>
</feature>
<sequence>MWLQEFTQPRKEMAQPICSLIAMIVANNSCAQVCFASVGGLDALARCLLQLVPESRRNPSARETAVAMTRALCACISESALLASALAQQRLVPQFLTLLSCPSLHPADQLCIILTLGHCTQASEAHQYQFVQSGGLSHLIKLLAESQDEELKKGATFVLQTCRLMTKALCAGGRNSPSQADPRDLGDPDDLQRNVSSVCDLESYQRSAQEMLQRIKRLERGLAGVLWDGAVDGERGPGNSTFKWHAPPQWSVETGTRKRHRSYPVPSPVKFYESTPYRKAQARTDGTRRKSTESLEGLFERGELTPIRPIAIPQKGTGSRNDGGAGNPKDISCSETRDQDEVQTSRVRRQIFQSTAEQGEATSPQQIPTSSQRPGTGSGPPRQVPRPVGSVSGLWYQAAGTQGSTEQGGVLCSMCRVRLVPEGQPQSLSAEPREEGVSPLKGPMSQAGPVKEIQSKPHIQGPNLTPLNNWGSPRTPWRSTDMPCISLTPLKEPQNTQDKRVNQEHLSSGKKDLERESGNTYRVPSAECPQRRERKDFTEEEVQYLMDGVRRLGPSWNSILWSYPFQNGRTNVDLAKKYRRLQNAQQLAVDTSRN</sequence>
<name>A0A3B3RZV3_9TELE</name>
<feature type="compositionally biased region" description="Polar residues" evidence="1">
    <location>
        <begin position="351"/>
        <end position="375"/>
    </location>
</feature>
<dbReference type="Gene3D" id="1.10.10.60">
    <property type="entry name" value="Homeodomain-like"/>
    <property type="match status" value="1"/>
</dbReference>
<accession>A0A3B3RZV3</accession>
<dbReference type="InterPro" id="IPR042359">
    <property type="entry name" value="TERB1"/>
</dbReference>
<evidence type="ECO:0000313" key="3">
    <source>
        <dbReference type="Ensembl" id="ENSPKIP00000023818.1"/>
    </source>
</evidence>
<dbReference type="InterPro" id="IPR016024">
    <property type="entry name" value="ARM-type_fold"/>
</dbReference>
<dbReference type="InterPro" id="IPR009057">
    <property type="entry name" value="Homeodomain-like_sf"/>
</dbReference>
<reference evidence="3" key="2">
    <citation type="submission" date="2025-09" db="UniProtKB">
        <authorList>
            <consortium name="Ensembl"/>
        </authorList>
    </citation>
    <scope>IDENTIFICATION</scope>
</reference>
<feature type="region of interest" description="Disordered" evidence="1">
    <location>
        <begin position="173"/>
        <end position="192"/>
    </location>
</feature>
<dbReference type="InterPro" id="IPR001005">
    <property type="entry name" value="SANT/Myb"/>
</dbReference>
<evidence type="ECO:0000259" key="2">
    <source>
        <dbReference type="SMART" id="SM00717"/>
    </source>
</evidence>
<dbReference type="GeneTree" id="ENSGT00390000005075"/>
<dbReference type="SMART" id="SM00717">
    <property type="entry name" value="SANT"/>
    <property type="match status" value="1"/>
</dbReference>
<dbReference type="CDD" id="cd11658">
    <property type="entry name" value="SANT_DMAP1_like"/>
    <property type="match status" value="1"/>
</dbReference>
<protein>
    <recommendedName>
        <fullName evidence="2">Myb-like domain-containing protein</fullName>
    </recommendedName>
</protein>
<feature type="compositionally biased region" description="Basic and acidic residues" evidence="1">
    <location>
        <begin position="181"/>
        <end position="192"/>
    </location>
</feature>
<dbReference type="GO" id="GO:0007129">
    <property type="term" value="P:homologous chromosome pairing at meiosis"/>
    <property type="evidence" value="ECO:0007669"/>
    <property type="project" value="TreeGrafter"/>
</dbReference>
<dbReference type="AlphaFoldDB" id="A0A3B3RZV3"/>
<dbReference type="PANTHER" id="PTHR14014">
    <property type="entry name" value="TELOMERE REPEATS-BINDING BOUQUET FORMATION PROTEIN 1"/>
    <property type="match status" value="1"/>
</dbReference>
<evidence type="ECO:0000313" key="4">
    <source>
        <dbReference type="Proteomes" id="UP000261540"/>
    </source>
</evidence>
<feature type="compositionally biased region" description="Polar residues" evidence="1">
    <location>
        <begin position="462"/>
        <end position="472"/>
    </location>
</feature>
<dbReference type="SUPFAM" id="SSF48371">
    <property type="entry name" value="ARM repeat"/>
    <property type="match status" value="1"/>
</dbReference>
<dbReference type="GO" id="GO:0070197">
    <property type="term" value="P:meiotic attachment of telomere to nuclear envelope"/>
    <property type="evidence" value="ECO:0007669"/>
    <property type="project" value="InterPro"/>
</dbReference>
<proteinExistence type="predicted"/>
<dbReference type="InterPro" id="IPR011989">
    <property type="entry name" value="ARM-like"/>
</dbReference>
<feature type="region of interest" description="Disordered" evidence="1">
    <location>
        <begin position="277"/>
        <end position="389"/>
    </location>
</feature>
<evidence type="ECO:0000256" key="1">
    <source>
        <dbReference type="SAM" id="MobiDB-lite"/>
    </source>
</evidence>
<feature type="domain" description="Myb-like" evidence="2">
    <location>
        <begin position="533"/>
        <end position="584"/>
    </location>
</feature>
<feature type="compositionally biased region" description="Basic and acidic residues" evidence="1">
    <location>
        <begin position="285"/>
        <end position="303"/>
    </location>
</feature>
<reference evidence="3" key="1">
    <citation type="submission" date="2025-08" db="UniProtKB">
        <authorList>
            <consortium name="Ensembl"/>
        </authorList>
    </citation>
    <scope>IDENTIFICATION</scope>
</reference>
<keyword evidence="4" id="KW-1185">Reference proteome</keyword>